<evidence type="ECO:0000256" key="6">
    <source>
        <dbReference type="ARBA" id="ARBA00022525"/>
    </source>
</evidence>
<keyword evidence="13" id="KW-0594">Phospholipid biosynthesis</keyword>
<comment type="function">
    <text evidence="1">Could be a virulence factor.</text>
</comment>
<dbReference type="CDD" id="cd09163">
    <property type="entry name" value="PLDc_CLS_unchar2_2"/>
    <property type="match status" value="1"/>
</dbReference>
<keyword evidence="10 16" id="KW-1133">Transmembrane helix</keyword>
<reference evidence="18 19" key="1">
    <citation type="journal article" date="2020" name="Int. J. Syst. Evol. Microbiol.">
        <title>Novel acetic acid bacteria from cider fermentations: Acetobacter conturbans sp. nov. and Acetobacter fallax sp. nov.</title>
        <authorList>
            <person name="Sombolestani A.S."/>
            <person name="Cleenwerck I."/>
            <person name="Cnockaert M."/>
            <person name="Borremans W."/>
            <person name="Wieme A.D."/>
            <person name="De Vuyst L."/>
            <person name="Vandamme P."/>
        </authorList>
    </citation>
    <scope>NUCLEOTIDE SEQUENCE [LARGE SCALE GENOMIC DNA]</scope>
    <source>
        <strain evidence="18 19">LMG 30640</strain>
    </source>
</reference>
<evidence type="ECO:0000256" key="1">
    <source>
        <dbReference type="ARBA" id="ARBA00003145"/>
    </source>
</evidence>
<evidence type="ECO:0000313" key="19">
    <source>
        <dbReference type="Proteomes" id="UP000635278"/>
    </source>
</evidence>
<name>A0ABX0JRL7_9PROT</name>
<evidence type="ECO:0000256" key="15">
    <source>
        <dbReference type="NCBIfam" id="TIGR04265"/>
    </source>
</evidence>
<dbReference type="InterPro" id="IPR027379">
    <property type="entry name" value="CLS_N"/>
</dbReference>
<dbReference type="Gene3D" id="3.30.870.10">
    <property type="entry name" value="Endonuclease Chain A"/>
    <property type="match status" value="2"/>
</dbReference>
<dbReference type="Pfam" id="PF13091">
    <property type="entry name" value="PLDc_2"/>
    <property type="match status" value="2"/>
</dbReference>
<keyword evidence="8 16" id="KW-0812">Transmembrane</keyword>
<dbReference type="PANTHER" id="PTHR21248:SF22">
    <property type="entry name" value="PHOSPHOLIPASE D"/>
    <property type="match status" value="1"/>
</dbReference>
<evidence type="ECO:0000256" key="16">
    <source>
        <dbReference type="SAM" id="Phobius"/>
    </source>
</evidence>
<dbReference type="Proteomes" id="UP000635278">
    <property type="component" value="Unassembled WGS sequence"/>
</dbReference>
<dbReference type="NCBIfam" id="TIGR04265">
    <property type="entry name" value="bac_cardiolipin"/>
    <property type="match status" value="1"/>
</dbReference>
<feature type="domain" description="PLD phosphodiesterase" evidence="17">
    <location>
        <begin position="199"/>
        <end position="226"/>
    </location>
</feature>
<dbReference type="CDD" id="cd09157">
    <property type="entry name" value="PLDc_CLS_unchar2_1"/>
    <property type="match status" value="1"/>
</dbReference>
<feature type="domain" description="PLD phosphodiesterase" evidence="17">
    <location>
        <begin position="375"/>
        <end position="402"/>
    </location>
</feature>
<dbReference type="RefSeq" id="WP_173584380.1">
    <property type="nucleotide sequence ID" value="NZ_WOTB01000023.1"/>
</dbReference>
<gene>
    <name evidence="18" type="primary">cls</name>
    <name evidence="18" type="ORF">GOB93_15150</name>
</gene>
<dbReference type="Pfam" id="PF13396">
    <property type="entry name" value="PLDc_N"/>
    <property type="match status" value="1"/>
</dbReference>
<dbReference type="SMART" id="SM00155">
    <property type="entry name" value="PLDc"/>
    <property type="match status" value="2"/>
</dbReference>
<keyword evidence="14" id="KW-1208">Phospholipid metabolism</keyword>
<evidence type="ECO:0000256" key="8">
    <source>
        <dbReference type="ARBA" id="ARBA00022692"/>
    </source>
</evidence>
<evidence type="ECO:0000256" key="2">
    <source>
        <dbReference type="ARBA" id="ARBA00004613"/>
    </source>
</evidence>
<comment type="subcellular location">
    <subcellularLocation>
        <location evidence="3">Cell membrane</location>
        <topology evidence="3">Multi-pass membrane protein</topology>
    </subcellularLocation>
    <subcellularLocation>
        <location evidence="2">Secreted</location>
    </subcellularLocation>
</comment>
<dbReference type="PROSITE" id="PS50035">
    <property type="entry name" value="PLD"/>
    <property type="match status" value="2"/>
</dbReference>
<dbReference type="EMBL" id="WOTB01000023">
    <property type="protein sequence ID" value="NHN85967.1"/>
    <property type="molecule type" value="Genomic_DNA"/>
</dbReference>
<accession>A0ABX0JRL7</accession>
<keyword evidence="6" id="KW-0964">Secreted</keyword>
<proteinExistence type="predicted"/>
<feature type="transmembrane region" description="Helical" evidence="16">
    <location>
        <begin position="29"/>
        <end position="49"/>
    </location>
</feature>
<evidence type="ECO:0000256" key="4">
    <source>
        <dbReference type="ARBA" id="ARBA00022475"/>
    </source>
</evidence>
<evidence type="ECO:0000256" key="5">
    <source>
        <dbReference type="ARBA" id="ARBA00022516"/>
    </source>
</evidence>
<evidence type="ECO:0000256" key="13">
    <source>
        <dbReference type="ARBA" id="ARBA00023209"/>
    </source>
</evidence>
<dbReference type="EC" id="2.7.8.-" evidence="15"/>
<evidence type="ECO:0000259" key="17">
    <source>
        <dbReference type="PROSITE" id="PS50035"/>
    </source>
</evidence>
<evidence type="ECO:0000256" key="7">
    <source>
        <dbReference type="ARBA" id="ARBA00022679"/>
    </source>
</evidence>
<keyword evidence="19" id="KW-1185">Reference proteome</keyword>
<keyword evidence="11" id="KW-0443">Lipid metabolism</keyword>
<organism evidence="18 19">
    <name type="scientific">Acetobacter musti</name>
    <dbReference type="NCBI Taxonomy" id="864732"/>
    <lineage>
        <taxon>Bacteria</taxon>
        <taxon>Pseudomonadati</taxon>
        <taxon>Pseudomonadota</taxon>
        <taxon>Alphaproteobacteria</taxon>
        <taxon>Acetobacterales</taxon>
        <taxon>Acetobacteraceae</taxon>
        <taxon>Acetobacter</taxon>
    </lineage>
</organism>
<keyword evidence="9" id="KW-0677">Repeat</keyword>
<dbReference type="InterPro" id="IPR022924">
    <property type="entry name" value="Cardiolipin_synthase"/>
</dbReference>
<evidence type="ECO:0000256" key="14">
    <source>
        <dbReference type="ARBA" id="ARBA00023264"/>
    </source>
</evidence>
<sequence>MMLCHLAVAIIATVHIVLTKRDTSAAIGWISTTFMMPVAGICLYMMFGINRVRRLARRLACRHVSPVITTLNYASGVEEGSFASLAKMVGKLTGRPLVGGNRIDILIDGDSAYPAMLRAIADARVSILLCSYIFRNDNIGGKFLDALIAAHDRGIVVRVLVDGIGSGYFFCPSARRLHTAGIPCCRFLHSILPWRMPFINLRNHRKILIVDGVAGFIGGINIGDENFVSRRPENPVSDVHFCLKGPVVRQVTEVFARDWSFTCGEELSGSDYFPLLSECGGQAMRVVTSGPDTDLEKIEFIILQAFTQAKSSIRVMTPYFLPGSRILTELSLAALRGVIVDIVIPQASNHVIMDWACRADIHPVLDAGCRVWLANPPFNHAKLISVDRSWSFIGSSNLDMRSLRLNFEMNVECYDVDFASEVDDLIAQHRDSRLTHHDLDERSLPVRLRDSAVRLISPYL</sequence>
<keyword evidence="5" id="KW-0444">Lipid biosynthesis</keyword>
<evidence type="ECO:0000256" key="10">
    <source>
        <dbReference type="ARBA" id="ARBA00022989"/>
    </source>
</evidence>
<evidence type="ECO:0000256" key="3">
    <source>
        <dbReference type="ARBA" id="ARBA00004651"/>
    </source>
</evidence>
<evidence type="ECO:0000313" key="18">
    <source>
        <dbReference type="EMBL" id="NHN85967.1"/>
    </source>
</evidence>
<keyword evidence="12 16" id="KW-0472">Membrane</keyword>
<evidence type="ECO:0000256" key="12">
    <source>
        <dbReference type="ARBA" id="ARBA00023136"/>
    </source>
</evidence>
<keyword evidence="7" id="KW-0808">Transferase</keyword>
<keyword evidence="4" id="KW-1003">Cell membrane</keyword>
<evidence type="ECO:0000256" key="9">
    <source>
        <dbReference type="ARBA" id="ARBA00022737"/>
    </source>
</evidence>
<dbReference type="InterPro" id="IPR001736">
    <property type="entry name" value="PLipase_D/transphosphatidylase"/>
</dbReference>
<comment type="caution">
    <text evidence="18">The sequence shown here is derived from an EMBL/GenBank/DDBJ whole genome shotgun (WGS) entry which is preliminary data.</text>
</comment>
<evidence type="ECO:0000256" key="11">
    <source>
        <dbReference type="ARBA" id="ARBA00023098"/>
    </source>
</evidence>
<protein>
    <recommendedName>
        <fullName evidence="15">Cardiolipin synthase</fullName>
        <ecNumber evidence="15">2.7.8.-</ecNumber>
    </recommendedName>
</protein>
<dbReference type="SUPFAM" id="SSF56024">
    <property type="entry name" value="Phospholipase D/nuclease"/>
    <property type="match status" value="2"/>
</dbReference>
<dbReference type="PANTHER" id="PTHR21248">
    <property type="entry name" value="CARDIOLIPIN SYNTHASE"/>
    <property type="match status" value="1"/>
</dbReference>
<dbReference type="InterPro" id="IPR025202">
    <property type="entry name" value="PLD-like_dom"/>
</dbReference>